<reference evidence="11 12" key="1">
    <citation type="submission" date="2021-01" db="EMBL/GenBank/DDBJ databases">
        <title>Genomic Encyclopedia of Type Strains, Phase IV (KMG-IV): sequencing the most valuable type-strain genomes for metagenomic binning, comparative biology and taxonomic classification.</title>
        <authorList>
            <person name="Goeker M."/>
        </authorList>
    </citation>
    <scope>NUCLEOTIDE SEQUENCE [LARGE SCALE GENOMIC DNA]</scope>
    <source>
        <strain evidence="11 12">DSM 105482</strain>
    </source>
</reference>
<evidence type="ECO:0000313" key="11">
    <source>
        <dbReference type="EMBL" id="MBM7691931.1"/>
    </source>
</evidence>
<dbReference type="PROSITE" id="PS00874">
    <property type="entry name" value="T2SP_F"/>
    <property type="match status" value="1"/>
</dbReference>
<dbReference type="Gene3D" id="1.20.81.30">
    <property type="entry name" value="Type II secretion system (T2SS), domain F"/>
    <property type="match status" value="2"/>
</dbReference>
<dbReference type="Pfam" id="PF00482">
    <property type="entry name" value="T2SSF"/>
    <property type="match status" value="2"/>
</dbReference>
<evidence type="ECO:0000256" key="6">
    <source>
        <dbReference type="ARBA" id="ARBA00022989"/>
    </source>
</evidence>
<evidence type="ECO:0000313" key="12">
    <source>
        <dbReference type="Proteomes" id="UP000823486"/>
    </source>
</evidence>
<feature type="domain" description="Type II secretion system protein GspF" evidence="10">
    <location>
        <begin position="69"/>
        <end position="192"/>
    </location>
</feature>
<dbReference type="InterPro" id="IPR003004">
    <property type="entry name" value="GspF/PilC"/>
</dbReference>
<feature type="domain" description="Type II secretion system protein GspF" evidence="10">
    <location>
        <begin position="273"/>
        <end position="394"/>
    </location>
</feature>
<evidence type="ECO:0000256" key="3">
    <source>
        <dbReference type="ARBA" id="ARBA00022448"/>
    </source>
</evidence>
<evidence type="ECO:0000256" key="1">
    <source>
        <dbReference type="ARBA" id="ARBA00004651"/>
    </source>
</evidence>
<dbReference type="RefSeq" id="WP_204540421.1">
    <property type="nucleotide sequence ID" value="NZ_JAFBFI010000004.1"/>
</dbReference>
<keyword evidence="12" id="KW-1185">Reference proteome</keyword>
<gene>
    <name evidence="11" type="ORF">JOC77_001341</name>
</gene>
<dbReference type="InterPro" id="IPR018076">
    <property type="entry name" value="T2SS_GspF_dom"/>
</dbReference>
<comment type="subcellular location">
    <subcellularLocation>
        <location evidence="1 8">Cell membrane</location>
        <topology evidence="1 8">Multi-pass membrane protein</topology>
    </subcellularLocation>
</comment>
<evidence type="ECO:0000256" key="2">
    <source>
        <dbReference type="ARBA" id="ARBA00005745"/>
    </source>
</evidence>
<proteinExistence type="inferred from homology"/>
<comment type="similarity">
    <text evidence="2 8">Belongs to the GSP F family.</text>
</comment>
<keyword evidence="4" id="KW-1003">Cell membrane</keyword>
<dbReference type="InterPro" id="IPR001992">
    <property type="entry name" value="T2SS_GspF/T4SS_PilC_CS"/>
</dbReference>
<dbReference type="InterPro" id="IPR042094">
    <property type="entry name" value="T2SS_GspF_sf"/>
</dbReference>
<evidence type="ECO:0000256" key="4">
    <source>
        <dbReference type="ARBA" id="ARBA00022475"/>
    </source>
</evidence>
<keyword evidence="5 8" id="KW-0812">Transmembrane</keyword>
<protein>
    <submittedName>
        <fullName evidence="11">Type IV pilus assembly protein PilC</fullName>
    </submittedName>
</protein>
<dbReference type="PANTHER" id="PTHR30012:SF0">
    <property type="entry name" value="TYPE II SECRETION SYSTEM PROTEIN F-RELATED"/>
    <property type="match status" value="1"/>
</dbReference>
<organism evidence="11 12">
    <name type="scientific">Peribacillus deserti</name>
    <dbReference type="NCBI Taxonomy" id="673318"/>
    <lineage>
        <taxon>Bacteria</taxon>
        <taxon>Bacillati</taxon>
        <taxon>Bacillota</taxon>
        <taxon>Bacilli</taxon>
        <taxon>Bacillales</taxon>
        <taxon>Bacillaceae</taxon>
        <taxon>Peribacillus</taxon>
    </lineage>
</organism>
<keyword evidence="7 9" id="KW-0472">Membrane</keyword>
<evidence type="ECO:0000259" key="10">
    <source>
        <dbReference type="Pfam" id="PF00482"/>
    </source>
</evidence>
<evidence type="ECO:0000256" key="9">
    <source>
        <dbReference type="SAM" id="Phobius"/>
    </source>
</evidence>
<evidence type="ECO:0000256" key="7">
    <source>
        <dbReference type="ARBA" id="ARBA00023136"/>
    </source>
</evidence>
<keyword evidence="3 8" id="KW-0813">Transport</keyword>
<accession>A0ABS2QI12</accession>
<name>A0ABS2QI12_9BACI</name>
<comment type="caution">
    <text evidence="11">The sequence shown here is derived from an EMBL/GenBank/DDBJ whole genome shotgun (WGS) entry which is preliminary data.</text>
</comment>
<sequence length="403" mass="45251">MPVFRYQGRDRTGKQRAGRVTALNKKEAVGKVRESGIAVISIEELKGILYKEIQIGIAKKIKYQDLVIYIRQFSTLLKAGISIVEANSILAHQTSSKLLKKVLGDIGESLREGKPYTEAAEEHRRIFPPLYINMMRAGEAGGNLDEILERMADYYEKQNATRQKIKSALMYPAFVGVISIAIVIFLLSTVVPAFADMFSSFGGKLPLVTRIVIHLADFFKQFWWVFLLLALVLYIGVYFIRKNRDSKYYLDFVLLRIPLFGKLLQKAAIARMARTLASLFSSSVPILQSLTIVERIIGNEVHARVLNEAKFSIEKGQSISRPMESHWAFPPMVTSMISIGEKSGTIDVMLEKIASFYEAEVENATEQIKSLIEPIMIVLLAFMVGGIVAAIAVPMFSIFQQIQ</sequence>
<feature type="transmembrane region" description="Helical" evidence="9">
    <location>
        <begin position="222"/>
        <end position="240"/>
    </location>
</feature>
<dbReference type="Proteomes" id="UP000823486">
    <property type="component" value="Unassembled WGS sequence"/>
</dbReference>
<evidence type="ECO:0000256" key="8">
    <source>
        <dbReference type="RuleBase" id="RU003923"/>
    </source>
</evidence>
<feature type="transmembrane region" description="Helical" evidence="9">
    <location>
        <begin position="377"/>
        <end position="399"/>
    </location>
</feature>
<dbReference type="PANTHER" id="PTHR30012">
    <property type="entry name" value="GENERAL SECRETION PATHWAY PROTEIN"/>
    <property type="match status" value="1"/>
</dbReference>
<evidence type="ECO:0000256" key="5">
    <source>
        <dbReference type="ARBA" id="ARBA00022692"/>
    </source>
</evidence>
<dbReference type="EMBL" id="JAFBFI010000004">
    <property type="protein sequence ID" value="MBM7691931.1"/>
    <property type="molecule type" value="Genomic_DNA"/>
</dbReference>
<dbReference type="PRINTS" id="PR00812">
    <property type="entry name" value="BCTERIALGSPF"/>
</dbReference>
<feature type="transmembrane region" description="Helical" evidence="9">
    <location>
        <begin position="169"/>
        <end position="195"/>
    </location>
</feature>
<keyword evidence="6 9" id="KW-1133">Transmembrane helix</keyword>